<dbReference type="InterPro" id="IPR045864">
    <property type="entry name" value="aa-tRNA-synth_II/BPL/LPL"/>
</dbReference>
<protein>
    <recommendedName>
        <fullName evidence="6">Bifunctional ligase/repressor BirA</fullName>
    </recommendedName>
    <alternativeName>
        <fullName evidence="6">Biotin operon repressor</fullName>
    </alternativeName>
    <alternativeName>
        <fullName evidence="6">Biotin--[acetyl-CoA-carboxylase] ligase</fullName>
        <ecNumber evidence="6">6.3.4.15</ecNumber>
    </alternativeName>
    <alternativeName>
        <fullName evidence="6">Biotin--protein ligase</fullName>
    </alternativeName>
    <alternativeName>
        <fullName evidence="6">Biotin-[acetyl-CoA carboxylase] synthetase</fullName>
    </alternativeName>
</protein>
<dbReference type="InterPro" id="IPR004408">
    <property type="entry name" value="Biotin_CoA_COase_ligase"/>
</dbReference>
<organism evidence="8 9">
    <name type="scientific">Halospina denitrificans</name>
    <dbReference type="NCBI Taxonomy" id="332522"/>
    <lineage>
        <taxon>Bacteria</taxon>
        <taxon>Pseudomonadati</taxon>
        <taxon>Pseudomonadota</taxon>
        <taxon>Gammaproteobacteria</taxon>
        <taxon>Halospina</taxon>
    </lineage>
</organism>
<feature type="binding site" evidence="6">
    <location>
        <position position="184"/>
    </location>
    <ligand>
        <name>biotin</name>
        <dbReference type="ChEBI" id="CHEBI:57586"/>
    </ligand>
</feature>
<keyword evidence="2 6" id="KW-0547">Nucleotide-binding</keyword>
<dbReference type="GO" id="GO:0005737">
    <property type="term" value="C:cytoplasm"/>
    <property type="evidence" value="ECO:0007669"/>
    <property type="project" value="TreeGrafter"/>
</dbReference>
<dbReference type="InterPro" id="IPR003142">
    <property type="entry name" value="BPL_C"/>
</dbReference>
<feature type="binding site" evidence="6">
    <location>
        <position position="113"/>
    </location>
    <ligand>
        <name>biotin</name>
        <dbReference type="ChEBI" id="CHEBI:57586"/>
    </ligand>
</feature>
<feature type="domain" description="BPL/LPL catalytic" evidence="7">
    <location>
        <begin position="66"/>
        <end position="256"/>
    </location>
</feature>
<keyword evidence="9" id="KW-1185">Reference proteome</keyword>
<dbReference type="Gene3D" id="1.10.10.10">
    <property type="entry name" value="Winged helix-like DNA-binding domain superfamily/Winged helix DNA-binding domain"/>
    <property type="match status" value="1"/>
</dbReference>
<evidence type="ECO:0000256" key="5">
    <source>
        <dbReference type="ARBA" id="ARBA00047846"/>
    </source>
</evidence>
<proteinExistence type="inferred from homology"/>
<dbReference type="SUPFAM" id="SSF50037">
    <property type="entry name" value="C-terminal domain of transcriptional repressors"/>
    <property type="match status" value="1"/>
</dbReference>
<dbReference type="EC" id="6.3.4.15" evidence="6"/>
<keyword evidence="6" id="KW-0805">Transcription regulation</keyword>
<dbReference type="Gene3D" id="2.30.30.100">
    <property type="match status" value="1"/>
</dbReference>
<keyword evidence="6" id="KW-0804">Transcription</keyword>
<keyword evidence="4 6" id="KW-0092">Biotin</keyword>
<dbReference type="InterPro" id="IPR036388">
    <property type="entry name" value="WH-like_DNA-bd_sf"/>
</dbReference>
<dbReference type="Gene3D" id="3.30.930.10">
    <property type="entry name" value="Bira Bifunctional Protein, Domain 2"/>
    <property type="match status" value="1"/>
</dbReference>
<gene>
    <name evidence="6" type="primary">birA</name>
    <name evidence="8" type="ORF">DES49_2873</name>
</gene>
<keyword evidence="1 6" id="KW-0436">Ligase</keyword>
<feature type="binding site" evidence="6">
    <location>
        <begin position="117"/>
        <end position="119"/>
    </location>
    <ligand>
        <name>biotin</name>
        <dbReference type="ChEBI" id="CHEBI:57586"/>
    </ligand>
</feature>
<name>A0A4R7JJX4_9GAMM</name>
<dbReference type="SUPFAM" id="SSF46785">
    <property type="entry name" value="Winged helix' DNA-binding domain"/>
    <property type="match status" value="1"/>
</dbReference>
<dbReference type="InterPro" id="IPR004143">
    <property type="entry name" value="BPL_LPL_catalytic"/>
</dbReference>
<reference evidence="8 9" key="1">
    <citation type="submission" date="2019-03" db="EMBL/GenBank/DDBJ databases">
        <title>Genomic Encyclopedia of Type Strains, Phase IV (KMG-IV): sequencing the most valuable type-strain genomes for metagenomic binning, comparative biology and taxonomic classification.</title>
        <authorList>
            <person name="Goeker M."/>
        </authorList>
    </citation>
    <scope>NUCLEOTIDE SEQUENCE [LARGE SCALE GENOMIC DNA]</scope>
    <source>
        <strain evidence="8 9">DSM 15505</strain>
    </source>
</reference>
<evidence type="ECO:0000256" key="4">
    <source>
        <dbReference type="ARBA" id="ARBA00023267"/>
    </source>
</evidence>
<dbReference type="NCBIfam" id="TIGR00121">
    <property type="entry name" value="birA_ligase"/>
    <property type="match status" value="1"/>
</dbReference>
<evidence type="ECO:0000256" key="1">
    <source>
        <dbReference type="ARBA" id="ARBA00022598"/>
    </source>
</evidence>
<dbReference type="PROSITE" id="PS51733">
    <property type="entry name" value="BPL_LPL_CATALYTIC"/>
    <property type="match status" value="1"/>
</dbReference>
<feature type="binding site" evidence="6">
    <location>
        <begin position="90"/>
        <end position="92"/>
    </location>
    <ligand>
        <name>biotin</name>
        <dbReference type="ChEBI" id="CHEBI:57586"/>
    </ligand>
</feature>
<dbReference type="InterPro" id="IPR008988">
    <property type="entry name" value="Transcriptional_repressor_C"/>
</dbReference>
<dbReference type="GO" id="GO:0006355">
    <property type="term" value="P:regulation of DNA-templated transcription"/>
    <property type="evidence" value="ECO:0007669"/>
    <property type="project" value="UniProtKB-UniRule"/>
</dbReference>
<comment type="function">
    <text evidence="6">Acts both as a biotin--[acetyl-CoA-carboxylase] ligase and a biotin-operon repressor. In the presence of ATP, BirA activates biotin to form the BirA-biotinyl-5'-adenylate (BirA-bio-5'-AMP or holoBirA) complex. HoloBirA can either transfer the biotinyl moiety to the biotin carboxyl carrier protein (BCCP) subunit of acetyl-CoA carboxylase, or bind to the biotin operator site and inhibit transcription of the operon.</text>
</comment>
<evidence type="ECO:0000256" key="2">
    <source>
        <dbReference type="ARBA" id="ARBA00022741"/>
    </source>
</evidence>
<dbReference type="OrthoDB" id="9807064at2"/>
<keyword evidence="6" id="KW-0678">Repressor</keyword>
<accession>A0A4R7JJX4</accession>
<dbReference type="CDD" id="cd16442">
    <property type="entry name" value="BPL"/>
    <property type="match status" value="1"/>
</dbReference>
<evidence type="ECO:0000256" key="6">
    <source>
        <dbReference type="HAMAP-Rule" id="MF_00978"/>
    </source>
</evidence>
<sequence length="322" mass="35342">MHHYSLLQLLADGRLHSGTELAEALGVSRTAVWKQLQHLESLGLELETVRGHGYQLTTPLDLLTQEGIHQVLPVPLRERVSLDLCTDVDSTNQSLLALSSLSRDYQVCVAEQQTQGRGRRGRAWDSPFARNLYLSLAYETEGAMQAIQGVTLVAGVAVAQALESLGIRGVELKWPNDVWLNGRKLAGILTELQGTVQDRFRLVIGVGLNVYMAESEVAIDQPWTSLAREKQVPSGGRAQIAGALITHMVHWLEERGGVGSPVFQRAWDRYDALADQPVWVHGKSLTGIAHGIDEAGHLRVRDDAGTEERLSAGEVSIRVRDS</sequence>
<evidence type="ECO:0000259" key="7">
    <source>
        <dbReference type="PROSITE" id="PS51733"/>
    </source>
</evidence>
<dbReference type="InterPro" id="IPR013196">
    <property type="entry name" value="HTH_11"/>
</dbReference>
<dbReference type="AlphaFoldDB" id="A0A4R7JJX4"/>
<dbReference type="SUPFAM" id="SSF55681">
    <property type="entry name" value="Class II aaRS and biotin synthetases"/>
    <property type="match status" value="1"/>
</dbReference>
<comment type="similarity">
    <text evidence="6">Belongs to the biotin--protein ligase family.</text>
</comment>
<dbReference type="Pfam" id="PF02237">
    <property type="entry name" value="BPL_C"/>
    <property type="match status" value="1"/>
</dbReference>
<dbReference type="PANTHER" id="PTHR12835">
    <property type="entry name" value="BIOTIN PROTEIN LIGASE"/>
    <property type="match status" value="1"/>
</dbReference>
<dbReference type="GO" id="GO:0005524">
    <property type="term" value="F:ATP binding"/>
    <property type="evidence" value="ECO:0007669"/>
    <property type="project" value="UniProtKB-UniRule"/>
</dbReference>
<evidence type="ECO:0000313" key="9">
    <source>
        <dbReference type="Proteomes" id="UP000295830"/>
    </source>
</evidence>
<dbReference type="InterPro" id="IPR036390">
    <property type="entry name" value="WH_DNA-bd_sf"/>
</dbReference>
<dbReference type="RefSeq" id="WP_133737105.1">
    <property type="nucleotide sequence ID" value="NZ_SOAX01000008.1"/>
</dbReference>
<dbReference type="GO" id="GO:0004077">
    <property type="term" value="F:biotin--[biotin carboxyl-carrier protein] ligase activity"/>
    <property type="evidence" value="ECO:0007669"/>
    <property type="project" value="UniProtKB-UniRule"/>
</dbReference>
<dbReference type="Pfam" id="PF08279">
    <property type="entry name" value="HTH_11"/>
    <property type="match status" value="1"/>
</dbReference>
<keyword evidence="6" id="KW-0238">DNA-binding</keyword>
<dbReference type="PANTHER" id="PTHR12835:SF5">
    <property type="entry name" value="BIOTIN--PROTEIN LIGASE"/>
    <property type="match status" value="1"/>
</dbReference>
<dbReference type="InterPro" id="IPR030855">
    <property type="entry name" value="Bifunct_BirA"/>
</dbReference>
<dbReference type="EMBL" id="SOAX01000008">
    <property type="protein sequence ID" value="TDT36929.1"/>
    <property type="molecule type" value="Genomic_DNA"/>
</dbReference>
<dbReference type="GO" id="GO:0003677">
    <property type="term" value="F:DNA binding"/>
    <property type="evidence" value="ECO:0007669"/>
    <property type="project" value="UniProtKB-UniRule"/>
</dbReference>
<dbReference type="Proteomes" id="UP000295830">
    <property type="component" value="Unassembled WGS sequence"/>
</dbReference>
<dbReference type="HAMAP" id="MF_00978">
    <property type="entry name" value="Bifunct_BirA"/>
    <property type="match status" value="1"/>
</dbReference>
<evidence type="ECO:0000313" key="8">
    <source>
        <dbReference type="EMBL" id="TDT36929.1"/>
    </source>
</evidence>
<dbReference type="Pfam" id="PF03099">
    <property type="entry name" value="BPL_LplA_LipB"/>
    <property type="match status" value="1"/>
</dbReference>
<feature type="DNA-binding region" description="H-T-H motif" evidence="6">
    <location>
        <begin position="18"/>
        <end position="37"/>
    </location>
</feature>
<evidence type="ECO:0000256" key="3">
    <source>
        <dbReference type="ARBA" id="ARBA00022840"/>
    </source>
</evidence>
<comment type="caution">
    <text evidence="8">The sequence shown here is derived from an EMBL/GenBank/DDBJ whole genome shotgun (WGS) entry which is preliminary data.</text>
</comment>
<keyword evidence="3 6" id="KW-0067">ATP-binding</keyword>
<comment type="catalytic activity">
    <reaction evidence="5 6">
        <text>biotin + L-lysyl-[protein] + ATP = N(6)-biotinyl-L-lysyl-[protein] + AMP + diphosphate + H(+)</text>
        <dbReference type="Rhea" id="RHEA:11756"/>
        <dbReference type="Rhea" id="RHEA-COMP:9752"/>
        <dbReference type="Rhea" id="RHEA-COMP:10505"/>
        <dbReference type="ChEBI" id="CHEBI:15378"/>
        <dbReference type="ChEBI" id="CHEBI:29969"/>
        <dbReference type="ChEBI" id="CHEBI:30616"/>
        <dbReference type="ChEBI" id="CHEBI:33019"/>
        <dbReference type="ChEBI" id="CHEBI:57586"/>
        <dbReference type="ChEBI" id="CHEBI:83144"/>
        <dbReference type="ChEBI" id="CHEBI:456215"/>
        <dbReference type="EC" id="6.3.4.15"/>
    </reaction>
</comment>